<comment type="caution">
    <text evidence="3">The sequence shown here is derived from an EMBL/GenBank/DDBJ whole genome shotgun (WGS) entry which is preliminary data.</text>
</comment>
<accession>A0ABP1NCE3</accession>
<organism evidence="3 4">
    <name type="scientific">Xylocopa violacea</name>
    <name type="common">Violet carpenter bee</name>
    <name type="synonym">Apis violacea</name>
    <dbReference type="NCBI Taxonomy" id="135666"/>
    <lineage>
        <taxon>Eukaryota</taxon>
        <taxon>Metazoa</taxon>
        <taxon>Ecdysozoa</taxon>
        <taxon>Arthropoda</taxon>
        <taxon>Hexapoda</taxon>
        <taxon>Insecta</taxon>
        <taxon>Pterygota</taxon>
        <taxon>Neoptera</taxon>
        <taxon>Endopterygota</taxon>
        <taxon>Hymenoptera</taxon>
        <taxon>Apocrita</taxon>
        <taxon>Aculeata</taxon>
        <taxon>Apoidea</taxon>
        <taxon>Anthophila</taxon>
        <taxon>Apidae</taxon>
        <taxon>Xylocopa</taxon>
        <taxon>Xylocopa</taxon>
    </lineage>
</organism>
<evidence type="ECO:0000313" key="4">
    <source>
        <dbReference type="Proteomes" id="UP001642520"/>
    </source>
</evidence>
<dbReference type="PANTHER" id="PTHR21393">
    <property type="entry name" value="MITOCHONDRIAL 28S RIBOSOMAL PROTEIN S27"/>
    <property type="match status" value="1"/>
</dbReference>
<gene>
    <name evidence="3" type="ORF">XYLVIOL_LOCUS3419</name>
</gene>
<keyword evidence="2" id="KW-0175">Coiled coil</keyword>
<dbReference type="InterPro" id="IPR019266">
    <property type="entry name" value="Ribosomal_mS27"/>
</dbReference>
<dbReference type="InterPro" id="IPR034913">
    <property type="entry name" value="mS27/PTCD2"/>
</dbReference>
<keyword evidence="4" id="KW-1185">Reference proteome</keyword>
<evidence type="ECO:0000313" key="3">
    <source>
        <dbReference type="EMBL" id="CAL7938668.1"/>
    </source>
</evidence>
<dbReference type="Pfam" id="PF10037">
    <property type="entry name" value="MRP-S27"/>
    <property type="match status" value="1"/>
</dbReference>
<evidence type="ECO:0008006" key="5">
    <source>
        <dbReference type="Google" id="ProtNLM"/>
    </source>
</evidence>
<dbReference type="InterPro" id="IPR011990">
    <property type="entry name" value="TPR-like_helical_dom_sf"/>
</dbReference>
<protein>
    <recommendedName>
        <fullName evidence="5">28S ribosomal protein S27, mitochondrial</fullName>
    </recommendedName>
</protein>
<feature type="coiled-coil region" evidence="2">
    <location>
        <begin position="301"/>
        <end position="349"/>
    </location>
</feature>
<dbReference type="Proteomes" id="UP001642520">
    <property type="component" value="Unassembled WGS sequence"/>
</dbReference>
<name>A0ABP1NCE3_XYLVO</name>
<sequence length="452" mass="53598">MLRILRSGRRAYEGFRKTTIQKRSFLSEAYGCEEEWNTRLQIPLLQKYNPENLFMILEHKYAREELVSAVDIDIFANIVRSKEQVEELLNLLQSLRHSAQTTDTLDSTHHAVVRYLLDHDCTTELMDVLHNRLKYGIFPDHVCYNLLMDTYIKKKDYTSAAKIAVLPMLQEDSENPITNALSVYACHKYLEDPDAWPEPPKPVDDSKEEIKIRVKYLRNPYFDDHFDITDPRKLVGKTLAFQGRVMDNTLGRTCQLRGLILYEKYQVATELIKQWLNEVKGSIVYKEVFKLIEKDNESIPEEQTANELKSLMEQVNKLKKKNLCKNSLVEALENNIKFAVEEQQEIDINNQVQAYIDWEKRRQILLDKQLYEQKRQAKMEDITKLKKYLAERERFLTFFENEEQIELEIEKRQQGDKMEMKRVLRKPNALKKLKKLKEETEYVPPKIEHMNK</sequence>
<dbReference type="Gene3D" id="1.25.40.10">
    <property type="entry name" value="Tetratricopeptide repeat domain"/>
    <property type="match status" value="1"/>
</dbReference>
<comment type="subcellular location">
    <subcellularLocation>
        <location evidence="1">Mitochondrion</location>
    </subcellularLocation>
</comment>
<proteinExistence type="predicted"/>
<evidence type="ECO:0000256" key="1">
    <source>
        <dbReference type="ARBA" id="ARBA00004173"/>
    </source>
</evidence>
<evidence type="ECO:0000256" key="2">
    <source>
        <dbReference type="SAM" id="Coils"/>
    </source>
</evidence>
<reference evidence="3 4" key="1">
    <citation type="submission" date="2024-08" db="EMBL/GenBank/DDBJ databases">
        <authorList>
            <person name="Will J Nash"/>
            <person name="Angela Man"/>
            <person name="Seanna McTaggart"/>
            <person name="Kendall Baker"/>
            <person name="Tom Barker"/>
            <person name="Leah Catchpole"/>
            <person name="Alex Durrant"/>
            <person name="Karim Gharbi"/>
            <person name="Naomi Irish"/>
            <person name="Gemy Kaithakottil"/>
            <person name="Debby Ku"/>
            <person name="Aaliyah Providence"/>
            <person name="Felix Shaw"/>
            <person name="David Swarbreck"/>
            <person name="Chris Watkins"/>
            <person name="Ann M. McCartney"/>
            <person name="Giulio Formenti"/>
            <person name="Alice Mouton"/>
            <person name="Noel Vella"/>
            <person name="Bjorn M von Reumont"/>
            <person name="Adriana Vella"/>
            <person name="Wilfried Haerty"/>
        </authorList>
    </citation>
    <scope>NUCLEOTIDE SEQUENCE [LARGE SCALE GENOMIC DNA]</scope>
</reference>
<dbReference type="EMBL" id="CAXAJV020001289">
    <property type="protein sequence ID" value="CAL7938668.1"/>
    <property type="molecule type" value="Genomic_DNA"/>
</dbReference>
<dbReference type="PANTHER" id="PTHR21393:SF0">
    <property type="entry name" value="SMALL RIBOSOMAL SUBUNIT PROTEIN MS27"/>
    <property type="match status" value="1"/>
</dbReference>